<feature type="domain" description="Peptidase M17 leucyl aminopeptidase N-terminal" evidence="1">
    <location>
        <begin position="54"/>
        <end position="128"/>
    </location>
</feature>
<dbReference type="InterPro" id="IPR043472">
    <property type="entry name" value="Macro_dom-like"/>
</dbReference>
<proteinExistence type="predicted"/>
<feature type="non-terminal residue" evidence="2">
    <location>
        <position position="132"/>
    </location>
</feature>
<dbReference type="Pfam" id="PF02789">
    <property type="entry name" value="Peptidase_M17_N"/>
    <property type="match status" value="1"/>
</dbReference>
<dbReference type="EMBL" id="JXAK01000048">
    <property type="protein sequence ID" value="KIL38892.1"/>
    <property type="molecule type" value="Genomic_DNA"/>
</dbReference>
<comment type="caution">
    <text evidence="2">The sequence shown here is derived from an EMBL/GenBank/DDBJ whole genome shotgun (WGS) entry which is preliminary data.</text>
</comment>
<dbReference type="InterPro" id="IPR008283">
    <property type="entry name" value="Peptidase_M17_N"/>
</dbReference>
<organism evidence="2 3">
    <name type="scientific">Gordoniibacillus kamchatkensis</name>
    <dbReference type="NCBI Taxonomy" id="1590651"/>
    <lineage>
        <taxon>Bacteria</taxon>
        <taxon>Bacillati</taxon>
        <taxon>Bacillota</taxon>
        <taxon>Bacilli</taxon>
        <taxon>Bacillales</taxon>
        <taxon>Paenibacillaceae</taxon>
        <taxon>Gordoniibacillus</taxon>
    </lineage>
</organism>
<dbReference type="RefSeq" id="WP_041050174.1">
    <property type="nucleotide sequence ID" value="NZ_JXAK01000048.1"/>
</dbReference>
<protein>
    <recommendedName>
        <fullName evidence="1">Peptidase M17 leucyl aminopeptidase N-terminal domain-containing protein</fullName>
    </recommendedName>
</protein>
<accession>A0ABR5AER3</accession>
<dbReference type="Proteomes" id="UP000031967">
    <property type="component" value="Unassembled WGS sequence"/>
</dbReference>
<dbReference type="SUPFAM" id="SSF52949">
    <property type="entry name" value="Macro domain-like"/>
    <property type="match status" value="1"/>
</dbReference>
<dbReference type="Gene3D" id="3.40.220.10">
    <property type="entry name" value="Leucine Aminopeptidase, subunit E, domain 1"/>
    <property type="match status" value="1"/>
</dbReference>
<evidence type="ECO:0000313" key="3">
    <source>
        <dbReference type="Proteomes" id="UP000031967"/>
    </source>
</evidence>
<gene>
    <name evidence="2" type="ORF">SD70_23315</name>
</gene>
<keyword evidence="3" id="KW-1185">Reference proteome</keyword>
<name>A0ABR5AER3_9BACL</name>
<evidence type="ECO:0000259" key="1">
    <source>
        <dbReference type="Pfam" id="PF02789"/>
    </source>
</evidence>
<reference evidence="2 3" key="1">
    <citation type="submission" date="2014-12" db="EMBL/GenBank/DDBJ databases">
        <title>Draft genome sequence of Paenibacillus kamchatkensis strain B-2647.</title>
        <authorList>
            <person name="Karlyshev A.V."/>
            <person name="Kudryashova E.B."/>
        </authorList>
    </citation>
    <scope>NUCLEOTIDE SEQUENCE [LARGE SCALE GENOMIC DNA]</scope>
    <source>
        <strain evidence="2 3">VKM B-2647</strain>
    </source>
</reference>
<evidence type="ECO:0000313" key="2">
    <source>
        <dbReference type="EMBL" id="KIL38892.1"/>
    </source>
</evidence>
<sequence>MRERNTIEFRIEAAEGGAAAAIAAAKPDALVLPVTPEQASGAKPLAERTITLGDGVEAEVRRRAGSKTFAGEDGETALLPTYGHGPAPYVLLAGLGAAPDGAAWRAAAVHAARQALRAKLERLAVRLPAEAV</sequence>